<dbReference type="EMBL" id="JABBFR010000038">
    <property type="protein sequence ID" value="MBT0725699.1"/>
    <property type="molecule type" value="Genomic_DNA"/>
</dbReference>
<evidence type="ECO:0000256" key="1">
    <source>
        <dbReference type="ARBA" id="ARBA00004127"/>
    </source>
</evidence>
<dbReference type="InterPro" id="IPR020846">
    <property type="entry name" value="MFS_dom"/>
</dbReference>
<keyword evidence="2" id="KW-0813">Transport</keyword>
<feature type="transmembrane region" description="Helical" evidence="6">
    <location>
        <begin position="258"/>
        <end position="280"/>
    </location>
</feature>
<keyword evidence="3 6" id="KW-0812">Transmembrane</keyword>
<dbReference type="InterPro" id="IPR011701">
    <property type="entry name" value="MFS"/>
</dbReference>
<dbReference type="Pfam" id="PF07690">
    <property type="entry name" value="MFS_1"/>
    <property type="match status" value="1"/>
</dbReference>
<feature type="transmembrane region" description="Helical" evidence="6">
    <location>
        <begin position="107"/>
        <end position="124"/>
    </location>
</feature>
<feature type="transmembrane region" description="Helical" evidence="6">
    <location>
        <begin position="187"/>
        <end position="207"/>
    </location>
</feature>
<accession>A0ABS5T045</accession>
<evidence type="ECO:0000256" key="2">
    <source>
        <dbReference type="ARBA" id="ARBA00022448"/>
    </source>
</evidence>
<dbReference type="Proteomes" id="UP000790096">
    <property type="component" value="Unassembled WGS sequence"/>
</dbReference>
<comment type="caution">
    <text evidence="8">The sequence shown here is derived from an EMBL/GenBank/DDBJ whole genome shotgun (WGS) entry which is preliminary data.</text>
</comment>
<feature type="domain" description="Major facilitator superfamily (MFS) profile" evidence="7">
    <location>
        <begin position="1"/>
        <end position="442"/>
    </location>
</feature>
<evidence type="ECO:0000256" key="5">
    <source>
        <dbReference type="ARBA" id="ARBA00023136"/>
    </source>
</evidence>
<dbReference type="PROSITE" id="PS50850">
    <property type="entry name" value="MFS"/>
    <property type="match status" value="1"/>
</dbReference>
<keyword evidence="9" id="KW-1185">Reference proteome</keyword>
<dbReference type="SUPFAM" id="SSF103473">
    <property type="entry name" value="MFS general substrate transporter"/>
    <property type="match status" value="1"/>
</dbReference>
<keyword evidence="5 6" id="KW-0472">Membrane</keyword>
<dbReference type="PANTHER" id="PTHR23501:SF191">
    <property type="entry name" value="VACUOLAR BASIC AMINO ACID TRANSPORTER 4"/>
    <property type="match status" value="1"/>
</dbReference>
<feature type="transmembrane region" description="Helical" evidence="6">
    <location>
        <begin position="349"/>
        <end position="370"/>
    </location>
</feature>
<feature type="transmembrane region" description="Helical" evidence="6">
    <location>
        <begin position="131"/>
        <end position="149"/>
    </location>
</feature>
<name>A0ABS5T045_9GAMM</name>
<organism evidence="8 9">
    <name type="scientific">Rosenbergiella gaditana</name>
    <dbReference type="NCBI Taxonomy" id="2726987"/>
    <lineage>
        <taxon>Bacteria</taxon>
        <taxon>Pseudomonadati</taxon>
        <taxon>Pseudomonadota</taxon>
        <taxon>Gammaproteobacteria</taxon>
        <taxon>Enterobacterales</taxon>
        <taxon>Erwiniaceae</taxon>
        <taxon>Rosenbergiella</taxon>
    </lineage>
</organism>
<evidence type="ECO:0000313" key="8">
    <source>
        <dbReference type="EMBL" id="MBT0725699.1"/>
    </source>
</evidence>
<proteinExistence type="predicted"/>
<dbReference type="PANTHER" id="PTHR23501">
    <property type="entry name" value="MAJOR FACILITATOR SUPERFAMILY"/>
    <property type="match status" value="1"/>
</dbReference>
<reference evidence="8 9" key="1">
    <citation type="submission" date="2020-04" db="EMBL/GenBank/DDBJ databases">
        <title>Genome sequencing of Rosenbergiella species.</title>
        <authorList>
            <person name="Alvarez-Perez S."/>
            <person name="Lievens B."/>
        </authorList>
    </citation>
    <scope>NUCLEOTIDE SEQUENCE [LARGE SCALE GENOMIC DNA]</scope>
    <source>
        <strain evidence="8 9">S61</strain>
    </source>
</reference>
<feature type="transmembrane region" description="Helical" evidence="6">
    <location>
        <begin position="325"/>
        <end position="343"/>
    </location>
</feature>
<evidence type="ECO:0000256" key="6">
    <source>
        <dbReference type="SAM" id="Phobius"/>
    </source>
</evidence>
<feature type="transmembrane region" description="Helical" evidence="6">
    <location>
        <begin position="78"/>
        <end position="101"/>
    </location>
</feature>
<protein>
    <submittedName>
        <fullName evidence="8">MFS transporter</fullName>
    </submittedName>
</protein>
<sequence>MMESDIKISPAIFLLIAGAVSLISSLGAPLIPAISVFYSIPPEKAQWSLSVTLMSATIFTPILASISSSGNFKKVISISLFLTTIGCFLCSFCNIFSVFLVGRFLQGIGMAVVPSLMTAARYLTNDVKKTVSLLSITTAVGIGLGYPFSGLLTSMFGMHLTFFFGGCMVILSLFLSFNLKDIKNDRMYKFDIVGSFAMSFTIIIFLLLCDQIKSKLNLFNISILFLLLLCSMFFWYHLSKNNSNSIINISVLKNTSVYTANIIVMLSGMIMYVLISASMYRIQQVVSPGLNLSPLVAGAALTPLSVFTIVSRYINLNNLSDKSRLLLGSLGLIVSMVLLGVSNTVFSTVFSLGICGYAIGIIYGSAPHIISSGVEDQQLHEAFGLNQISRSIGYSIGSVVTMNILSTFYSIHGSPSVTSYLLISLIGLICSIFLSLIIILSFNKIMNNINTGG</sequence>
<evidence type="ECO:0000313" key="9">
    <source>
        <dbReference type="Proteomes" id="UP000790096"/>
    </source>
</evidence>
<evidence type="ECO:0000259" key="7">
    <source>
        <dbReference type="PROSITE" id="PS50850"/>
    </source>
</evidence>
<dbReference type="InterPro" id="IPR036259">
    <property type="entry name" value="MFS_trans_sf"/>
</dbReference>
<dbReference type="Gene3D" id="1.20.1720.10">
    <property type="entry name" value="Multidrug resistance protein D"/>
    <property type="match status" value="1"/>
</dbReference>
<feature type="transmembrane region" description="Helical" evidence="6">
    <location>
        <begin position="391"/>
        <end position="411"/>
    </location>
</feature>
<feature type="transmembrane region" description="Helical" evidence="6">
    <location>
        <begin position="417"/>
        <end position="440"/>
    </location>
</feature>
<evidence type="ECO:0000256" key="4">
    <source>
        <dbReference type="ARBA" id="ARBA00022989"/>
    </source>
</evidence>
<comment type="subcellular location">
    <subcellularLocation>
        <location evidence="1">Endomembrane system</location>
        <topology evidence="1">Multi-pass membrane protein</topology>
    </subcellularLocation>
</comment>
<feature type="transmembrane region" description="Helical" evidence="6">
    <location>
        <begin position="46"/>
        <end position="66"/>
    </location>
</feature>
<feature type="transmembrane region" description="Helical" evidence="6">
    <location>
        <begin position="155"/>
        <end position="175"/>
    </location>
</feature>
<gene>
    <name evidence="8" type="ORF">HH682_15030</name>
</gene>
<dbReference type="RefSeq" id="WP_214238304.1">
    <property type="nucleotide sequence ID" value="NZ_JABBFR010000038.1"/>
</dbReference>
<dbReference type="Gene3D" id="1.20.1250.20">
    <property type="entry name" value="MFS general substrate transporter like domains"/>
    <property type="match status" value="1"/>
</dbReference>
<feature type="transmembrane region" description="Helical" evidence="6">
    <location>
        <begin position="292"/>
        <end position="313"/>
    </location>
</feature>
<evidence type="ECO:0000256" key="3">
    <source>
        <dbReference type="ARBA" id="ARBA00022692"/>
    </source>
</evidence>
<feature type="transmembrane region" description="Helical" evidence="6">
    <location>
        <begin position="219"/>
        <end position="238"/>
    </location>
</feature>
<keyword evidence="4 6" id="KW-1133">Transmembrane helix</keyword>
<feature type="transmembrane region" description="Helical" evidence="6">
    <location>
        <begin position="12"/>
        <end position="40"/>
    </location>
</feature>